<dbReference type="GO" id="GO:0000978">
    <property type="term" value="F:RNA polymerase II cis-regulatory region sequence-specific DNA binding"/>
    <property type="evidence" value="ECO:0007669"/>
    <property type="project" value="TreeGrafter"/>
</dbReference>
<name>A0A1X2IMT2_9FUNG</name>
<evidence type="ECO:0000256" key="4">
    <source>
        <dbReference type="ARBA" id="ARBA00022833"/>
    </source>
</evidence>
<dbReference type="SMART" id="SM00355">
    <property type="entry name" value="ZnF_C2H2"/>
    <property type="match status" value="3"/>
</dbReference>
<dbReference type="InterPro" id="IPR013087">
    <property type="entry name" value="Znf_C2H2_type"/>
</dbReference>
<dbReference type="Pfam" id="PF00096">
    <property type="entry name" value="zf-C2H2"/>
    <property type="match status" value="3"/>
</dbReference>
<keyword evidence="10" id="KW-1185">Reference proteome</keyword>
<dbReference type="Gene3D" id="3.30.160.60">
    <property type="entry name" value="Classic Zinc Finger"/>
    <property type="match status" value="3"/>
</dbReference>
<dbReference type="FunFam" id="3.30.160.60:FF:000032">
    <property type="entry name" value="Krueppel-like factor 4"/>
    <property type="match status" value="1"/>
</dbReference>
<keyword evidence="1" id="KW-0479">Metal-binding</keyword>
<dbReference type="SUPFAM" id="SSF57667">
    <property type="entry name" value="beta-beta-alpha zinc fingers"/>
    <property type="match status" value="2"/>
</dbReference>
<feature type="domain" description="C2H2-type" evidence="8">
    <location>
        <begin position="239"/>
        <end position="266"/>
    </location>
</feature>
<organism evidence="9 10">
    <name type="scientific">Absidia repens</name>
    <dbReference type="NCBI Taxonomy" id="90262"/>
    <lineage>
        <taxon>Eukaryota</taxon>
        <taxon>Fungi</taxon>
        <taxon>Fungi incertae sedis</taxon>
        <taxon>Mucoromycota</taxon>
        <taxon>Mucoromycotina</taxon>
        <taxon>Mucoromycetes</taxon>
        <taxon>Mucorales</taxon>
        <taxon>Cunninghamellaceae</taxon>
        <taxon>Absidia</taxon>
    </lineage>
</organism>
<dbReference type="OrthoDB" id="2286223at2759"/>
<dbReference type="InterPro" id="IPR036236">
    <property type="entry name" value="Znf_C2H2_sf"/>
</dbReference>
<evidence type="ECO:0000256" key="1">
    <source>
        <dbReference type="ARBA" id="ARBA00022723"/>
    </source>
</evidence>
<dbReference type="GO" id="GO:0000981">
    <property type="term" value="F:DNA-binding transcription factor activity, RNA polymerase II-specific"/>
    <property type="evidence" value="ECO:0007669"/>
    <property type="project" value="TreeGrafter"/>
</dbReference>
<keyword evidence="4" id="KW-0862">Zinc</keyword>
<gene>
    <name evidence="9" type="ORF">BCR42DRAFT_409591</name>
</gene>
<dbReference type="PROSITE" id="PS00028">
    <property type="entry name" value="ZINC_FINGER_C2H2_1"/>
    <property type="match status" value="2"/>
</dbReference>
<evidence type="ECO:0000256" key="6">
    <source>
        <dbReference type="ARBA" id="ARBA00023163"/>
    </source>
</evidence>
<evidence type="ECO:0000259" key="8">
    <source>
        <dbReference type="PROSITE" id="PS50157"/>
    </source>
</evidence>
<evidence type="ECO:0000313" key="10">
    <source>
        <dbReference type="Proteomes" id="UP000193560"/>
    </source>
</evidence>
<evidence type="ECO:0000313" key="9">
    <source>
        <dbReference type="EMBL" id="ORZ19334.1"/>
    </source>
</evidence>
<dbReference type="EMBL" id="MCGE01000007">
    <property type="protein sequence ID" value="ORZ19334.1"/>
    <property type="molecule type" value="Genomic_DNA"/>
</dbReference>
<evidence type="ECO:0000256" key="5">
    <source>
        <dbReference type="ARBA" id="ARBA00023015"/>
    </source>
</evidence>
<feature type="domain" description="C2H2-type" evidence="8">
    <location>
        <begin position="209"/>
        <end position="238"/>
    </location>
</feature>
<evidence type="ECO:0000256" key="2">
    <source>
        <dbReference type="ARBA" id="ARBA00022737"/>
    </source>
</evidence>
<dbReference type="STRING" id="90262.A0A1X2IMT2"/>
<dbReference type="GO" id="GO:0008270">
    <property type="term" value="F:zinc ion binding"/>
    <property type="evidence" value="ECO:0007669"/>
    <property type="project" value="UniProtKB-KW"/>
</dbReference>
<proteinExistence type="predicted"/>
<dbReference type="AlphaFoldDB" id="A0A1X2IMT2"/>
<protein>
    <recommendedName>
        <fullName evidence="8">C2H2-type domain-containing protein</fullName>
    </recommendedName>
</protein>
<dbReference type="PANTHER" id="PTHR23235:SF120">
    <property type="entry name" value="KRUPPEL-LIKE FACTOR 15"/>
    <property type="match status" value="1"/>
</dbReference>
<keyword evidence="2" id="KW-0677">Repeat</keyword>
<comment type="caution">
    <text evidence="9">The sequence shown here is derived from an EMBL/GenBank/DDBJ whole genome shotgun (WGS) entry which is preliminary data.</text>
</comment>
<reference evidence="9 10" key="1">
    <citation type="submission" date="2016-07" db="EMBL/GenBank/DDBJ databases">
        <title>Pervasive Adenine N6-methylation of Active Genes in Fungi.</title>
        <authorList>
            <consortium name="DOE Joint Genome Institute"/>
            <person name="Mondo S.J."/>
            <person name="Dannebaum R.O."/>
            <person name="Kuo R.C."/>
            <person name="Labutti K."/>
            <person name="Haridas S."/>
            <person name="Kuo A."/>
            <person name="Salamov A."/>
            <person name="Ahrendt S.R."/>
            <person name="Lipzen A."/>
            <person name="Sullivan W."/>
            <person name="Andreopoulos W.B."/>
            <person name="Clum A."/>
            <person name="Lindquist E."/>
            <person name="Daum C."/>
            <person name="Ramamoorthy G.K."/>
            <person name="Gryganskyi A."/>
            <person name="Culley D."/>
            <person name="Magnuson J.K."/>
            <person name="James T.Y."/>
            <person name="O'Malley M.A."/>
            <person name="Stajich J.E."/>
            <person name="Spatafora J.W."/>
            <person name="Visel A."/>
            <person name="Grigoriev I.V."/>
        </authorList>
    </citation>
    <scope>NUCLEOTIDE SEQUENCE [LARGE SCALE GENOMIC DNA]</scope>
    <source>
        <strain evidence="9 10">NRRL 1336</strain>
    </source>
</reference>
<dbReference type="Proteomes" id="UP000193560">
    <property type="component" value="Unassembled WGS sequence"/>
</dbReference>
<dbReference type="PANTHER" id="PTHR23235">
    <property type="entry name" value="KRUEPPEL-LIKE TRANSCRIPTION FACTOR"/>
    <property type="match status" value="1"/>
</dbReference>
<keyword evidence="3 7" id="KW-0863">Zinc-finger</keyword>
<sequence>MYSYYHQQNMHSSRNDSGQQMYGLCFSTPAHLAPEFSPTMNPPFCCHQPSTTNSFDFNQPTYYSINNMVTPSNDLYTKVENMNDQMPLLNSDLSLMAAQNYWPSVSYEDVHMMTVPTSAPTIPPSPLSSAFSSSSSPQMDDFLSMDGIQASDFQQHIVSPIITTPTKTAATPRCSTKKRGQSILHINNNNNAMKKKKKKSPMLPALGEFFCDFDGCGKVFGRKYNLSSHRVTHYAERKFFCDHCTKAFVRRHDLKRHTRIHTGETPHKCTYCDRGFGRADALQRHYHTDNTCALFYTNDPLQSQSKKKTRSTGFGAKA</sequence>
<evidence type="ECO:0000256" key="3">
    <source>
        <dbReference type="ARBA" id="ARBA00022771"/>
    </source>
</evidence>
<keyword evidence="5" id="KW-0805">Transcription regulation</keyword>
<evidence type="ECO:0000256" key="7">
    <source>
        <dbReference type="PROSITE-ProRule" id="PRU00042"/>
    </source>
</evidence>
<accession>A0A1X2IMT2</accession>
<dbReference type="PROSITE" id="PS50157">
    <property type="entry name" value="ZINC_FINGER_C2H2_2"/>
    <property type="match status" value="2"/>
</dbReference>
<keyword evidence="6" id="KW-0804">Transcription</keyword>